<sequence length="834" mass="94209">MSCKACDKCELSRYANNTCIQGVGPSDAKIVVVGDNPNYAEDAKGEYGHGNPDKLLSDLLESAGIDRDEVYYTPAVKCRKAENGKVSATQMKACKEYLLEELSTIKPEMVITLGATALKSLTNKAKITDLHGKTHEHKMGFKLLPTFHPAMSLRDPRFWDRIHTDFRRFGKLANGEELRVHTLNARSIRSRGGLEDVLSAVRRSGVVAYDLETNGLQPRLKTSEIGQTVIATRTQEFVVEHSSFSYATLRRWHEKMAIALEGKEVLAQNGKFDNLWLHYMFGVRFPLTFDIMLASHLLDENSPNDLKQNARTELEMEDWDIPLHIKNGKGLDGNGLTPDEERQRTEYAAWDGYATVRLWRVYKDRLSHDEALERVFYELVMPIARTYEVIEINGIHIDQERMSEAQKILQTKIRKLKRILDRHINPWRKAANDKVYDEENNVIDINWNSGAFVNRVLFDWLGLEAMGLTDGGAPSTAEDNLLKMKGQHEIIGVLLEYRGAFKQMSSFIDGWNKRMIDGYIYPGYKVHGTVTGRPACANPNLQQVPRDPFIRSLIGAPPGWAFFEIDQSQVELRLAAVAANEPTMLAIFRGGGDIHESTYQRTFGISTEEAVAHIEDPGKRKAQLKEERKKAKAINFGFIYGMGWKLFMEYAASKFGLVVSEAEAKKIRKRFFEIYSGLVKWHERQRRLVHVMKGVRTLTGRLRHLPQVDSPDRGLMSEAERNAINAPIQGFGAEIVLMATIEVNKFFNNNLVKIQGTIHDAMVGLIREDVVLECAARIKAIMESPKIMSDFGIELPLPLVADVTIGNWGNGKEYDAADLPAPIELDENYEPLAA</sequence>
<dbReference type="GO" id="GO:0039693">
    <property type="term" value="P:viral DNA genome replication"/>
    <property type="evidence" value="ECO:0007669"/>
    <property type="project" value="UniProtKB-KW"/>
</dbReference>
<dbReference type="Proteomes" id="UP000240618">
    <property type="component" value="Segment"/>
</dbReference>
<evidence type="ECO:0000259" key="3">
    <source>
        <dbReference type="SMART" id="SM00482"/>
    </source>
</evidence>
<keyword evidence="5" id="KW-0808">Transferase</keyword>
<protein>
    <submittedName>
        <fullName evidence="5">DNA polymerase I</fullName>
        <ecNumber evidence="5">2.7.7.7</ecNumber>
    </submittedName>
</protein>
<dbReference type="PRINTS" id="PR00868">
    <property type="entry name" value="DNAPOLI"/>
</dbReference>
<evidence type="ECO:0000313" key="6">
    <source>
        <dbReference type="Proteomes" id="UP000240618"/>
    </source>
</evidence>
<dbReference type="GO" id="GO:0003677">
    <property type="term" value="F:DNA binding"/>
    <property type="evidence" value="ECO:0007669"/>
    <property type="project" value="InterPro"/>
</dbReference>
<dbReference type="RefSeq" id="YP_009836226.1">
    <property type="nucleotide sequence ID" value="NC_048687.1"/>
</dbReference>
<dbReference type="SUPFAM" id="SSF56672">
    <property type="entry name" value="DNA/RNA polymerases"/>
    <property type="match status" value="1"/>
</dbReference>
<dbReference type="GO" id="GO:0003887">
    <property type="term" value="F:DNA-directed DNA polymerase activity"/>
    <property type="evidence" value="ECO:0007669"/>
    <property type="project" value="UniProtKB-EC"/>
</dbReference>
<keyword evidence="1" id="KW-0235">DNA replication</keyword>
<dbReference type="GO" id="GO:0008408">
    <property type="term" value="F:3'-5' exonuclease activity"/>
    <property type="evidence" value="ECO:0007669"/>
    <property type="project" value="InterPro"/>
</dbReference>
<proteinExistence type="predicted"/>
<dbReference type="PANTHER" id="PTHR10133">
    <property type="entry name" value="DNA POLYMERASE I"/>
    <property type="match status" value="1"/>
</dbReference>
<dbReference type="Pfam" id="PF00476">
    <property type="entry name" value="DNA_pol_A"/>
    <property type="match status" value="1"/>
</dbReference>
<dbReference type="SMART" id="SM00986">
    <property type="entry name" value="UDG"/>
    <property type="match status" value="1"/>
</dbReference>
<dbReference type="Gene3D" id="3.40.470.10">
    <property type="entry name" value="Uracil-DNA glycosylase-like domain"/>
    <property type="match status" value="1"/>
</dbReference>
<feature type="domain" description="3'-5' exonuclease" evidence="2">
    <location>
        <begin position="185"/>
        <end position="367"/>
    </location>
</feature>
<dbReference type="Gene3D" id="1.20.1060.10">
    <property type="entry name" value="Taq DNA Polymerase, Chain T, domain 4"/>
    <property type="match status" value="1"/>
</dbReference>
<dbReference type="InterPro" id="IPR002562">
    <property type="entry name" value="3'-5'_exonuclease_dom"/>
</dbReference>
<dbReference type="CDD" id="cd10030">
    <property type="entry name" value="UDG-F4_TTUDGA_SPO1dp_like"/>
    <property type="match status" value="1"/>
</dbReference>
<dbReference type="PANTHER" id="PTHR10133:SF62">
    <property type="entry name" value="DNA POLYMERASE THETA"/>
    <property type="match status" value="1"/>
</dbReference>
<dbReference type="Pfam" id="PF01612">
    <property type="entry name" value="DNA_pol_A_exo1"/>
    <property type="match status" value="1"/>
</dbReference>
<evidence type="ECO:0000256" key="1">
    <source>
        <dbReference type="ARBA" id="ARBA00023109"/>
    </source>
</evidence>
<dbReference type="InterPro" id="IPR036895">
    <property type="entry name" value="Uracil-DNA_glycosylase-like_sf"/>
</dbReference>
<dbReference type="InterPro" id="IPR001098">
    <property type="entry name" value="DNA-dir_DNA_pol_A_palm_dom"/>
</dbReference>
<dbReference type="Gene3D" id="1.10.150.20">
    <property type="entry name" value="5' to 3' exonuclease, C-terminal subdomain"/>
    <property type="match status" value="1"/>
</dbReference>
<dbReference type="InterPro" id="IPR005122">
    <property type="entry name" value="Uracil-DNA_glycosylase-like"/>
</dbReference>
<dbReference type="EC" id="2.7.7.7" evidence="5"/>
<dbReference type="GeneID" id="55606465"/>
<dbReference type="KEGG" id="vg:55606465"/>
<dbReference type="InterPro" id="IPR012337">
    <property type="entry name" value="RNaseH-like_sf"/>
</dbReference>
<dbReference type="SMART" id="SM00474">
    <property type="entry name" value="35EXOc"/>
    <property type="match status" value="1"/>
</dbReference>
<dbReference type="Gene3D" id="3.30.70.370">
    <property type="match status" value="1"/>
</dbReference>
<organism evidence="5 6">
    <name type="scientific">Pseudomonas phage PMBT14</name>
    <dbReference type="NCBI Taxonomy" id="2059855"/>
    <lineage>
        <taxon>Viruses</taxon>
        <taxon>Duplodnaviria</taxon>
        <taxon>Heunggongvirae</taxon>
        <taxon>Uroviricota</taxon>
        <taxon>Caudoviricetes</taxon>
        <taxon>Knuthellervirus</taxon>
        <taxon>Knuthellervirus PMBT14</taxon>
    </lineage>
</organism>
<evidence type="ECO:0000259" key="2">
    <source>
        <dbReference type="SMART" id="SM00474"/>
    </source>
</evidence>
<dbReference type="SMART" id="SM00482">
    <property type="entry name" value="POLAc"/>
    <property type="match status" value="1"/>
</dbReference>
<keyword evidence="1" id="KW-1194">Viral DNA replication</keyword>
<dbReference type="Gene3D" id="3.30.420.10">
    <property type="entry name" value="Ribonuclease H-like superfamily/Ribonuclease H"/>
    <property type="match status" value="1"/>
</dbReference>
<evidence type="ECO:0000259" key="4">
    <source>
        <dbReference type="SMART" id="SM00986"/>
    </source>
</evidence>
<feature type="domain" description="DNA-directed DNA polymerase family A palm" evidence="3">
    <location>
        <begin position="547"/>
        <end position="770"/>
    </location>
</feature>
<accession>A0A2I6PIA1</accession>
<dbReference type="GO" id="GO:0006302">
    <property type="term" value="P:double-strand break repair"/>
    <property type="evidence" value="ECO:0007669"/>
    <property type="project" value="TreeGrafter"/>
</dbReference>
<dbReference type="InterPro" id="IPR036397">
    <property type="entry name" value="RNaseH_sf"/>
</dbReference>
<dbReference type="SUPFAM" id="SSF53098">
    <property type="entry name" value="Ribonuclease H-like"/>
    <property type="match status" value="1"/>
</dbReference>
<dbReference type="SUPFAM" id="SSF52141">
    <property type="entry name" value="Uracil-DNA glycosylase-like"/>
    <property type="match status" value="1"/>
</dbReference>
<dbReference type="EMBL" id="MG596800">
    <property type="protein sequence ID" value="AUM59762.1"/>
    <property type="molecule type" value="Genomic_DNA"/>
</dbReference>
<dbReference type="GO" id="GO:0006261">
    <property type="term" value="P:DNA-templated DNA replication"/>
    <property type="evidence" value="ECO:0007669"/>
    <property type="project" value="InterPro"/>
</dbReference>
<feature type="domain" description="Uracil-DNA glycosylase-like" evidence="4">
    <location>
        <begin position="21"/>
        <end position="163"/>
    </location>
</feature>
<name>A0A2I6PIA1_9CAUD</name>
<dbReference type="InterPro" id="IPR043502">
    <property type="entry name" value="DNA/RNA_pol_sf"/>
</dbReference>
<reference evidence="5 6" key="1">
    <citation type="journal article" date="2018" name="Arch. Virol.">
        <title>Genome sequence of the novel virulent bacteriophage PMBT14 with lytic activity against Pseudomonas fluorescens DSM 50090(R).</title>
        <authorList>
            <person name="Koberg S."/>
            <person name="Gieschler S."/>
            <person name="Brinks E."/>
            <person name="Wenning M."/>
            <person name="Neve H."/>
            <person name="Franz C.M."/>
        </authorList>
    </citation>
    <scope>NUCLEOTIDE SEQUENCE [LARGE SCALE GENOMIC DNA]</scope>
</reference>
<keyword evidence="5" id="KW-0548">Nucleotidyltransferase</keyword>
<keyword evidence="6" id="KW-1185">Reference proteome</keyword>
<evidence type="ECO:0000313" key="5">
    <source>
        <dbReference type="EMBL" id="AUM59762.1"/>
    </source>
</evidence>
<dbReference type="SMART" id="SM00987">
    <property type="entry name" value="UreE_C"/>
    <property type="match status" value="1"/>
</dbReference>
<dbReference type="InterPro" id="IPR002298">
    <property type="entry name" value="DNA_polymerase_A"/>
</dbReference>
<dbReference type="Pfam" id="PF03167">
    <property type="entry name" value="UDG"/>
    <property type="match status" value="1"/>
</dbReference>